<feature type="coiled-coil region" evidence="1">
    <location>
        <begin position="189"/>
        <end position="244"/>
    </location>
</feature>
<accession>Q8B0X7</accession>
<organism evidence="2">
    <name type="scientific">Peanut clump virus B</name>
    <dbReference type="NCBI Taxonomy" id="188884"/>
    <lineage>
        <taxon>Viruses</taxon>
        <taxon>Riboviria</taxon>
        <taxon>Orthornavirae</taxon>
        <taxon>Kitrinoviricota</taxon>
        <taxon>Alsuviricetes</taxon>
        <taxon>Martellivirales</taxon>
        <taxon>Virgaviridae</taxon>
        <taxon>Pecluvirus</taxon>
        <taxon>Pecluvirus arachidis</taxon>
        <taxon>Peanut clump virus</taxon>
    </lineage>
</organism>
<evidence type="ECO:0000256" key="1">
    <source>
        <dbReference type="SAM" id="Coils"/>
    </source>
</evidence>
<name>Q8B0X7_9VIRU</name>
<evidence type="ECO:0000313" key="2">
    <source>
        <dbReference type="EMBL" id="AAO15518.1"/>
    </source>
</evidence>
<proteinExistence type="predicted"/>
<sequence length="339" mass="38312">MGTFQVDDPSLFISPGREHSSSLGYVRVFRCLDYNSKSGIVFSDFDLVCDIDVLLLNSVFDKYGNQLVKAPVTHDSLFITPCSCTISGLELRRLHDRLVKHHEIVNNAGQVMLRLAEDHEVFDIVNGVSVMVSAYVRCADVFLWSDFGAPADATLCKLFARYRLFSDDFVDDVQGELDVCRSKSSPNPVGNSQRELDTCRAELAKVKKDLSDARNNEDSLKKRLKAEEVKVKDLTEKLSECERKGGVSAVEACETRWRGIVADMRRSHDEDTARHFKTITTLTDTVVQITADFRRKNQLVKQYLWDKTKNSPSSSFQSQAYGDAFRFVRDNLDSDPIIT</sequence>
<dbReference type="EMBL" id="AF447401">
    <property type="protein sequence ID" value="AAO15518.1"/>
    <property type="molecule type" value="Genomic_RNA"/>
</dbReference>
<protein>
    <submittedName>
        <fullName evidence="2">p38</fullName>
    </submittedName>
</protein>
<reference evidence="2" key="1">
    <citation type="journal article" date="2003" name="Arch. Virol.">
        <title>Molecular diversity of RNA-2 genome segments in pecluviruses causing peanut clump disease in West Africa and India.</title>
        <authorList>
            <person name="Naidu R.A."/>
            <person name="Sawyer S."/>
            <person name="Deom C.M."/>
        </authorList>
    </citation>
    <scope>NUCLEOTIDE SEQUENCE</scope>
    <source>
        <strain evidence="2">B</strain>
    </source>
</reference>
<keyword evidence="1" id="KW-0175">Coiled coil</keyword>